<reference evidence="3 4" key="1">
    <citation type="submission" date="2018-01" db="EMBL/GenBank/DDBJ databases">
        <title>Whole genome analyses suggest that Burkholderia sensu lato contains two further novel genera in the rhizoxinica-symbiotica group Mycetohabitans gen. nov., and Trinickia gen. nov.: implications for the evolution of diazotrophy and nodulation in the Burkholderiaceae.</title>
        <authorList>
            <person name="Estrada-de los Santos P."/>
            <person name="Palmer M."/>
            <person name="Chavez-Ramirez B."/>
            <person name="Beukes C."/>
            <person name="Steenkamp E.T."/>
            <person name="Hirsch A.M."/>
            <person name="Manyaka P."/>
            <person name="Maluk M."/>
            <person name="Lafos M."/>
            <person name="Crook M."/>
            <person name="Gross E."/>
            <person name="Simon M.F."/>
            <person name="Bueno dos Reis Junior F."/>
            <person name="Poole P.S."/>
            <person name="Venter S.N."/>
            <person name="James E.K."/>
        </authorList>
    </citation>
    <scope>NUCLEOTIDE SEQUENCE [LARGE SCALE GENOMIC DNA]</scope>
    <source>
        <strain evidence="3 4">JPY 581</strain>
    </source>
</reference>
<proteinExistence type="predicted"/>
<dbReference type="RefSeq" id="WP_018439435.1">
    <property type="nucleotide sequence ID" value="NZ_KB890165.1"/>
</dbReference>
<evidence type="ECO:0000313" key="4">
    <source>
        <dbReference type="Proteomes" id="UP000235777"/>
    </source>
</evidence>
<keyword evidence="1" id="KW-1133">Transmembrane helix</keyword>
<dbReference type="OrthoDB" id="8965982at2"/>
<dbReference type="Pfam" id="PF07331">
    <property type="entry name" value="TctB"/>
    <property type="match status" value="1"/>
</dbReference>
<protein>
    <submittedName>
        <fullName evidence="3">Tripartite tricarboxylate transporter TctB family protein</fullName>
    </submittedName>
</protein>
<dbReference type="EMBL" id="PNYC01000001">
    <property type="protein sequence ID" value="PMS38613.1"/>
    <property type="molecule type" value="Genomic_DNA"/>
</dbReference>
<name>A0A2N7XA27_9BURK</name>
<evidence type="ECO:0000259" key="2">
    <source>
        <dbReference type="Pfam" id="PF07331"/>
    </source>
</evidence>
<feature type="transmembrane region" description="Helical" evidence="1">
    <location>
        <begin position="45"/>
        <end position="66"/>
    </location>
</feature>
<dbReference type="Proteomes" id="UP000235777">
    <property type="component" value="Unassembled WGS sequence"/>
</dbReference>
<evidence type="ECO:0000313" key="3">
    <source>
        <dbReference type="EMBL" id="PMS38613.1"/>
    </source>
</evidence>
<keyword evidence="4" id="KW-1185">Reference proteome</keyword>
<feature type="transmembrane region" description="Helical" evidence="1">
    <location>
        <begin position="140"/>
        <end position="160"/>
    </location>
</feature>
<organism evidence="3 4">
    <name type="scientific">Trinickia symbiotica</name>
    <dbReference type="NCBI Taxonomy" id="863227"/>
    <lineage>
        <taxon>Bacteria</taxon>
        <taxon>Pseudomonadati</taxon>
        <taxon>Pseudomonadota</taxon>
        <taxon>Betaproteobacteria</taxon>
        <taxon>Burkholderiales</taxon>
        <taxon>Burkholderiaceae</taxon>
        <taxon>Trinickia</taxon>
    </lineage>
</organism>
<keyword evidence="1" id="KW-0472">Membrane</keyword>
<dbReference type="STRING" id="863227.GCA_000373005_00909"/>
<comment type="caution">
    <text evidence="3">The sequence shown here is derived from an EMBL/GenBank/DDBJ whole genome shotgun (WGS) entry which is preliminary data.</text>
</comment>
<sequence>MNRTLLHKDLIGGALLIVVGIAVLMHSVTYHIGTLVQMGPGFFPFFLGLILGLVGCGIAVQGYLAVRDAAKPDTATGRGAAKPVTPPAKKKLRPEWKAWILICLGMVAFVVLTKYLGLVAGTFAVVFISALGDRDNNVKSAALLALAMVVVAVVVFWWALQIQLPLFKWGAV</sequence>
<keyword evidence="1" id="KW-0812">Transmembrane</keyword>
<feature type="transmembrane region" description="Helical" evidence="1">
    <location>
        <begin position="12"/>
        <end position="33"/>
    </location>
</feature>
<dbReference type="AlphaFoldDB" id="A0A2N7XA27"/>
<gene>
    <name evidence="3" type="ORF">C0Z20_01730</name>
</gene>
<feature type="domain" description="DUF1468" evidence="2">
    <location>
        <begin position="11"/>
        <end position="165"/>
    </location>
</feature>
<feature type="transmembrane region" description="Helical" evidence="1">
    <location>
        <begin position="99"/>
        <end position="128"/>
    </location>
</feature>
<evidence type="ECO:0000256" key="1">
    <source>
        <dbReference type="SAM" id="Phobius"/>
    </source>
</evidence>
<dbReference type="InterPro" id="IPR009936">
    <property type="entry name" value="DUF1468"/>
</dbReference>
<accession>A0A2N7XA27</accession>